<keyword evidence="7" id="KW-0812">Transmembrane</keyword>
<evidence type="ECO:0000256" key="3">
    <source>
        <dbReference type="ARBA" id="ARBA00022553"/>
    </source>
</evidence>
<gene>
    <name evidence="9" type="primary">hk09</name>
    <name evidence="9" type="ORF">GCM10010916_13620</name>
</gene>
<dbReference type="Pfam" id="PF00672">
    <property type="entry name" value="HAMP"/>
    <property type="match status" value="1"/>
</dbReference>
<dbReference type="Pfam" id="PF02518">
    <property type="entry name" value="HATPase_c"/>
    <property type="match status" value="1"/>
</dbReference>
<dbReference type="Gene3D" id="6.10.340.10">
    <property type="match status" value="1"/>
</dbReference>
<dbReference type="GO" id="GO:0005886">
    <property type="term" value="C:plasma membrane"/>
    <property type="evidence" value="ECO:0007669"/>
    <property type="project" value="UniProtKB-SubCell"/>
</dbReference>
<dbReference type="PANTHER" id="PTHR34220:SF7">
    <property type="entry name" value="SENSOR HISTIDINE KINASE YPDA"/>
    <property type="match status" value="1"/>
</dbReference>
<evidence type="ECO:0000313" key="9">
    <source>
        <dbReference type="EMBL" id="GGF97643.1"/>
    </source>
</evidence>
<feature type="domain" description="HAMP" evidence="8">
    <location>
        <begin position="282"/>
        <end position="335"/>
    </location>
</feature>
<dbReference type="PANTHER" id="PTHR34220">
    <property type="entry name" value="SENSOR HISTIDINE KINASE YPDA"/>
    <property type="match status" value="1"/>
</dbReference>
<dbReference type="InterPro" id="IPR010559">
    <property type="entry name" value="Sig_transdc_His_kin_internal"/>
</dbReference>
<sequence length="557" mass="63842">MRKRRNLNTLFNKMLLIMTLSMLIPIAVLGLLSFTKSKEQIESITAQFLQDNLGLNATQVRRILVSVEEEARRLGTSAEIRSYLATYYAADEAEKVPFSVVEPRLQLKLTSAYRMNVITNDSESYRKFSDLIYATGDRGVWIHEWDRAMASPVFTYAAFIRDASFNAIGILKLEIPEYLVRGGIVFPSSFKNYKVMIVDSGNHIISDTDTSFYNKKFEYEAYFPMKDWQMGQMQLNRDGWKIVAAVPNNELAGKVYQIKDFTIWIVIISMVVVTLLLVVLVRTFTIPIKNLVLHMNEVKRGLLNPFALYKERRDEIGQLVRGYNQMVSGMLELLHMTKGMEADKRQLELQTLNHQINPHFFYNTLDAIKWMAEYSNQHTIAAMVTKLSSLLRFSLNNGEEWTTVEREIEHARTYLDIELLRSNRSFEVFSHIGLDIRKRKIIKLILQPIMENAVKHGISKLPEGKGKIKLTVKRDGNEIVFIIEDNGPGYQGGPLLDLDNPPEKDGIGGIGLVNVHKRLQLHFGYKYGLLVHPNPETGFRVEIRHPIVDEPPESRSG</sequence>
<comment type="subcellular location">
    <subcellularLocation>
        <location evidence="1">Cell membrane</location>
        <topology evidence="1">Multi-pass membrane protein</topology>
    </subcellularLocation>
</comment>
<dbReference type="CDD" id="cd06225">
    <property type="entry name" value="HAMP"/>
    <property type="match status" value="1"/>
</dbReference>
<proteinExistence type="predicted"/>
<evidence type="ECO:0000313" key="10">
    <source>
        <dbReference type="Proteomes" id="UP000644756"/>
    </source>
</evidence>
<keyword evidence="2" id="KW-1003">Cell membrane</keyword>
<keyword evidence="4" id="KW-0808">Transferase</keyword>
<feature type="transmembrane region" description="Helical" evidence="7">
    <location>
        <begin position="12"/>
        <end position="34"/>
    </location>
</feature>
<evidence type="ECO:0000256" key="1">
    <source>
        <dbReference type="ARBA" id="ARBA00004651"/>
    </source>
</evidence>
<reference evidence="9" key="1">
    <citation type="journal article" date="2014" name="Int. J. Syst. Evol. Microbiol.">
        <title>Complete genome sequence of Corynebacterium casei LMG S-19264T (=DSM 44701T), isolated from a smear-ripened cheese.</title>
        <authorList>
            <consortium name="US DOE Joint Genome Institute (JGI-PGF)"/>
            <person name="Walter F."/>
            <person name="Albersmeier A."/>
            <person name="Kalinowski J."/>
            <person name="Ruckert C."/>
        </authorList>
    </citation>
    <scope>NUCLEOTIDE SEQUENCE</scope>
    <source>
        <strain evidence="9">CGMCC 1.12987</strain>
    </source>
</reference>
<dbReference type="Gene3D" id="3.30.565.10">
    <property type="entry name" value="Histidine kinase-like ATPase, C-terminal domain"/>
    <property type="match status" value="1"/>
</dbReference>
<evidence type="ECO:0000256" key="2">
    <source>
        <dbReference type="ARBA" id="ARBA00022475"/>
    </source>
</evidence>
<dbReference type="SUPFAM" id="SSF158472">
    <property type="entry name" value="HAMP domain-like"/>
    <property type="match status" value="1"/>
</dbReference>
<evidence type="ECO:0000256" key="6">
    <source>
        <dbReference type="ARBA" id="ARBA00023136"/>
    </source>
</evidence>
<evidence type="ECO:0000256" key="7">
    <source>
        <dbReference type="SAM" id="Phobius"/>
    </source>
</evidence>
<keyword evidence="7" id="KW-1133">Transmembrane helix</keyword>
<dbReference type="SUPFAM" id="SSF55874">
    <property type="entry name" value="ATPase domain of HSP90 chaperone/DNA topoisomerase II/histidine kinase"/>
    <property type="match status" value="1"/>
</dbReference>
<dbReference type="Proteomes" id="UP000644756">
    <property type="component" value="Unassembled WGS sequence"/>
</dbReference>
<dbReference type="Pfam" id="PF06580">
    <property type="entry name" value="His_kinase"/>
    <property type="match status" value="1"/>
</dbReference>
<accession>A0A917CTE7</accession>
<keyword evidence="3" id="KW-0597">Phosphoprotein</keyword>
<dbReference type="InterPro" id="IPR050640">
    <property type="entry name" value="Bact_2-comp_sensor_kinase"/>
</dbReference>
<keyword evidence="6 7" id="KW-0472">Membrane</keyword>
<protein>
    <submittedName>
        <fullName evidence="9">Sensor histidine kinase</fullName>
    </submittedName>
</protein>
<evidence type="ECO:0000256" key="5">
    <source>
        <dbReference type="ARBA" id="ARBA00022777"/>
    </source>
</evidence>
<dbReference type="EMBL" id="BMGR01000004">
    <property type="protein sequence ID" value="GGF97643.1"/>
    <property type="molecule type" value="Genomic_DNA"/>
</dbReference>
<reference evidence="9" key="2">
    <citation type="submission" date="2020-09" db="EMBL/GenBank/DDBJ databases">
        <authorList>
            <person name="Sun Q."/>
            <person name="Zhou Y."/>
        </authorList>
    </citation>
    <scope>NUCLEOTIDE SEQUENCE</scope>
    <source>
        <strain evidence="9">CGMCC 1.12987</strain>
    </source>
</reference>
<comment type="caution">
    <text evidence="9">The sequence shown here is derived from an EMBL/GenBank/DDBJ whole genome shotgun (WGS) entry which is preliminary data.</text>
</comment>
<feature type="transmembrane region" description="Helical" evidence="7">
    <location>
        <begin position="261"/>
        <end position="281"/>
    </location>
</feature>
<keyword evidence="10" id="KW-1185">Reference proteome</keyword>
<dbReference type="PROSITE" id="PS50885">
    <property type="entry name" value="HAMP"/>
    <property type="match status" value="1"/>
</dbReference>
<dbReference type="RefSeq" id="WP_188530292.1">
    <property type="nucleotide sequence ID" value="NZ_BMGR01000004.1"/>
</dbReference>
<dbReference type="AlphaFoldDB" id="A0A917CTE7"/>
<dbReference type="InterPro" id="IPR036890">
    <property type="entry name" value="HATPase_C_sf"/>
</dbReference>
<dbReference type="GO" id="GO:0000155">
    <property type="term" value="F:phosphorelay sensor kinase activity"/>
    <property type="evidence" value="ECO:0007669"/>
    <property type="project" value="InterPro"/>
</dbReference>
<evidence type="ECO:0000256" key="4">
    <source>
        <dbReference type="ARBA" id="ARBA00022679"/>
    </source>
</evidence>
<dbReference type="InterPro" id="IPR003594">
    <property type="entry name" value="HATPase_dom"/>
</dbReference>
<dbReference type="InterPro" id="IPR003660">
    <property type="entry name" value="HAMP_dom"/>
</dbReference>
<name>A0A917CTE7_9BACL</name>
<organism evidence="9 10">
    <name type="scientific">Paenibacillus abyssi</name>
    <dbReference type="NCBI Taxonomy" id="1340531"/>
    <lineage>
        <taxon>Bacteria</taxon>
        <taxon>Bacillati</taxon>
        <taxon>Bacillota</taxon>
        <taxon>Bacilli</taxon>
        <taxon>Bacillales</taxon>
        <taxon>Paenibacillaceae</taxon>
        <taxon>Paenibacillus</taxon>
    </lineage>
</organism>
<evidence type="ECO:0000259" key="8">
    <source>
        <dbReference type="PROSITE" id="PS50885"/>
    </source>
</evidence>
<keyword evidence="5 9" id="KW-0418">Kinase</keyword>